<reference evidence="2 3" key="1">
    <citation type="journal article" date="2013" name="Int. J. Syst. Evol. Microbiol.">
        <title>Aquimarina gracilis sp. nov., isolated from the gut microflora of a mussel, Mytilus coruscus, and emended description of Aquimarina spongiae.</title>
        <authorList>
            <person name="Park S.C."/>
            <person name="Choe H.N."/>
            <person name="Baik K.S."/>
            <person name="Seong C.N."/>
        </authorList>
    </citation>
    <scope>NUCLEOTIDE SEQUENCE [LARGE SCALE GENOMIC DNA]</scope>
    <source>
        <strain evidence="2 3">PSC32</strain>
    </source>
</reference>
<dbReference type="PANTHER" id="PTHR33375:SF1">
    <property type="entry name" value="CHROMOSOME-PARTITIONING PROTEIN PARB-RELATED"/>
    <property type="match status" value="1"/>
</dbReference>
<dbReference type="InterPro" id="IPR003115">
    <property type="entry name" value="ParB_N"/>
</dbReference>
<organism evidence="2 3">
    <name type="scientific">Aquimarina gracilis</name>
    <dbReference type="NCBI Taxonomy" id="874422"/>
    <lineage>
        <taxon>Bacteria</taxon>
        <taxon>Pseudomonadati</taxon>
        <taxon>Bacteroidota</taxon>
        <taxon>Flavobacteriia</taxon>
        <taxon>Flavobacteriales</taxon>
        <taxon>Flavobacteriaceae</taxon>
        <taxon>Aquimarina</taxon>
    </lineage>
</organism>
<dbReference type="InterPro" id="IPR036086">
    <property type="entry name" value="ParB/Sulfiredoxin_sf"/>
</dbReference>
<sequence>MSKSIRQDILEIIQGSNIVSRDQKNQLINRLETVFNRHREPVSEVFWVPVNSISPNSYNPNKMAVPEKRLLLRSMLDHGITQPLLVAPEKNEQYILIDGYHRWRIMKTNEELRERLNHNVPVVVLNISDKNQMVAAIRHNRVRGQHQIGGIGEVVKILSNNGWSPAKIMDALGMEADEVLRLKQFKGLGELFKDDDYSPSWEWEE</sequence>
<dbReference type="SMART" id="SM00470">
    <property type="entry name" value="ParB"/>
    <property type="match status" value="1"/>
</dbReference>
<comment type="caution">
    <text evidence="2">The sequence shown here is derived from an EMBL/GenBank/DDBJ whole genome shotgun (WGS) entry which is preliminary data.</text>
</comment>
<dbReference type="Pfam" id="PF02195">
    <property type="entry name" value="ParB_N"/>
    <property type="match status" value="1"/>
</dbReference>
<dbReference type="SUPFAM" id="SSF110849">
    <property type="entry name" value="ParB/Sulfiredoxin"/>
    <property type="match status" value="1"/>
</dbReference>
<dbReference type="RefSeq" id="WP_324179403.1">
    <property type="nucleotide sequence ID" value="NZ_BAABAW010000008.1"/>
</dbReference>
<evidence type="ECO:0000313" key="3">
    <source>
        <dbReference type="Proteomes" id="UP001327027"/>
    </source>
</evidence>
<feature type="domain" description="ParB-like N-terminal" evidence="1">
    <location>
        <begin position="46"/>
        <end position="141"/>
    </location>
</feature>
<evidence type="ECO:0000259" key="1">
    <source>
        <dbReference type="SMART" id="SM00470"/>
    </source>
</evidence>
<name>A0ABU5ZUZ2_9FLAO</name>
<protein>
    <submittedName>
        <fullName evidence="2">ParB N-terminal domain-containing protein</fullName>
    </submittedName>
</protein>
<keyword evidence="3" id="KW-1185">Reference proteome</keyword>
<proteinExistence type="predicted"/>
<accession>A0ABU5ZUZ2</accession>
<dbReference type="Gene3D" id="3.90.1530.10">
    <property type="entry name" value="Conserved hypothetical protein from pyrococcus furiosus pfu- 392566-001, ParB domain"/>
    <property type="match status" value="1"/>
</dbReference>
<dbReference type="InterPro" id="IPR050336">
    <property type="entry name" value="Chromosome_partition/occlusion"/>
</dbReference>
<gene>
    <name evidence="2" type="ORF">U6A24_07905</name>
</gene>
<dbReference type="PANTHER" id="PTHR33375">
    <property type="entry name" value="CHROMOSOME-PARTITIONING PROTEIN PARB-RELATED"/>
    <property type="match status" value="1"/>
</dbReference>
<evidence type="ECO:0000313" key="2">
    <source>
        <dbReference type="EMBL" id="MEB3345377.1"/>
    </source>
</evidence>
<dbReference type="Proteomes" id="UP001327027">
    <property type="component" value="Unassembled WGS sequence"/>
</dbReference>
<dbReference type="EMBL" id="JAYKLX010000003">
    <property type="protein sequence ID" value="MEB3345377.1"/>
    <property type="molecule type" value="Genomic_DNA"/>
</dbReference>